<sequence length="526" mass="57420">MFIMHLLNLSLVAPVIVSALTLTNVSHGLSAADKACDFLHAHQPNNTYSSNSSLYATDESTFWSQACALGPACEFAPSSAEDLGWAVRVLKQYGAPFAMRGGGHMPIEGSNGINSSGVLLSSSRLTQLHLEMDGAGLHVGPGNHWEDVYKFLEPYGQTVVGGRLGVVGVPGLVMGGGISFFGWQYGWSSNNLYSFTCVLANGSVVLATPDNQYADLFWALRGGGNSFALVTDIQMKTYYKPEVQLGITSCGTGPNVSQSWFDALDGFANNGMLHDQKASIIPIINTGSVFKNTTSYTFYRFYDGNNSTPAVYENFTAPKFPAVSDTFGSKSMYEWSQETSPLLEETIGLRERFWLIPLATNKQALQIATVVFLNQVSDALGAFDVWIAGWSPIPVSPHFLNASRDANGHGLPDGDPMGAEPVAQYMIELSLTYSNIAAYEDVVTEFLIKVDADIRSSIRGADLVDTLLGFYYLNDVDKGQADRLWNGYPKENVRLLQEIRRKYDPEMVFTNQMPGGWKVAHANVTF</sequence>
<dbReference type="Pfam" id="PF01565">
    <property type="entry name" value="FAD_binding_4"/>
    <property type="match status" value="1"/>
</dbReference>
<evidence type="ECO:0000256" key="4">
    <source>
        <dbReference type="ARBA" id="ARBA00023002"/>
    </source>
</evidence>
<dbReference type="GO" id="GO:0071949">
    <property type="term" value="F:FAD binding"/>
    <property type="evidence" value="ECO:0007669"/>
    <property type="project" value="InterPro"/>
</dbReference>
<dbReference type="GO" id="GO:0016491">
    <property type="term" value="F:oxidoreductase activity"/>
    <property type="evidence" value="ECO:0007669"/>
    <property type="project" value="UniProtKB-KW"/>
</dbReference>
<accession>A0A6G1KYA2</accession>
<dbReference type="OrthoDB" id="2151789at2759"/>
<proteinExistence type="inferred from homology"/>
<evidence type="ECO:0000259" key="6">
    <source>
        <dbReference type="PROSITE" id="PS51387"/>
    </source>
</evidence>
<reference evidence="7" key="1">
    <citation type="journal article" date="2020" name="Stud. Mycol.">
        <title>101 Dothideomycetes genomes: a test case for predicting lifestyles and emergence of pathogens.</title>
        <authorList>
            <person name="Haridas S."/>
            <person name="Albert R."/>
            <person name="Binder M."/>
            <person name="Bloem J."/>
            <person name="Labutti K."/>
            <person name="Salamov A."/>
            <person name="Andreopoulos B."/>
            <person name="Baker S."/>
            <person name="Barry K."/>
            <person name="Bills G."/>
            <person name="Bluhm B."/>
            <person name="Cannon C."/>
            <person name="Castanera R."/>
            <person name="Culley D."/>
            <person name="Daum C."/>
            <person name="Ezra D."/>
            <person name="Gonzalez J."/>
            <person name="Henrissat B."/>
            <person name="Kuo A."/>
            <person name="Liang C."/>
            <person name="Lipzen A."/>
            <person name="Lutzoni F."/>
            <person name="Magnuson J."/>
            <person name="Mondo S."/>
            <person name="Nolan M."/>
            <person name="Ohm R."/>
            <person name="Pangilinan J."/>
            <person name="Park H.-J."/>
            <person name="Ramirez L."/>
            <person name="Alfaro M."/>
            <person name="Sun H."/>
            <person name="Tritt A."/>
            <person name="Yoshinaga Y."/>
            <person name="Zwiers L.-H."/>
            <person name="Turgeon B."/>
            <person name="Goodwin S."/>
            <person name="Spatafora J."/>
            <person name="Crous P."/>
            <person name="Grigoriev I."/>
        </authorList>
    </citation>
    <scope>NUCLEOTIDE SEQUENCE</scope>
    <source>
        <strain evidence="7">CBS 116005</strain>
    </source>
</reference>
<feature type="domain" description="FAD-binding PCMH-type" evidence="6">
    <location>
        <begin position="67"/>
        <end position="240"/>
    </location>
</feature>
<gene>
    <name evidence="7" type="ORF">EJ03DRAFT_319997</name>
</gene>
<name>A0A6G1KYA2_9PEZI</name>
<feature type="signal peptide" evidence="5">
    <location>
        <begin position="1"/>
        <end position="19"/>
    </location>
</feature>
<dbReference type="Gene3D" id="3.30.465.10">
    <property type="match status" value="1"/>
</dbReference>
<dbReference type="SUPFAM" id="SSF56176">
    <property type="entry name" value="FAD-binding/transporter-associated domain-like"/>
    <property type="match status" value="1"/>
</dbReference>
<dbReference type="InterPro" id="IPR036318">
    <property type="entry name" value="FAD-bd_PCMH-like_sf"/>
</dbReference>
<keyword evidence="3" id="KW-0274">FAD</keyword>
<keyword evidence="5" id="KW-0732">Signal</keyword>
<evidence type="ECO:0000256" key="1">
    <source>
        <dbReference type="ARBA" id="ARBA00005466"/>
    </source>
</evidence>
<dbReference type="Proteomes" id="UP000799436">
    <property type="component" value="Unassembled WGS sequence"/>
</dbReference>
<evidence type="ECO:0000256" key="3">
    <source>
        <dbReference type="ARBA" id="ARBA00022827"/>
    </source>
</evidence>
<keyword evidence="2" id="KW-0285">Flavoprotein</keyword>
<evidence type="ECO:0000313" key="8">
    <source>
        <dbReference type="Proteomes" id="UP000799436"/>
    </source>
</evidence>
<dbReference type="AlphaFoldDB" id="A0A6G1KYA2"/>
<evidence type="ECO:0000256" key="2">
    <source>
        <dbReference type="ARBA" id="ARBA00022630"/>
    </source>
</evidence>
<dbReference type="EMBL" id="ML995900">
    <property type="protein sequence ID" value="KAF2765138.1"/>
    <property type="molecule type" value="Genomic_DNA"/>
</dbReference>
<dbReference type="PANTHER" id="PTHR42973:SF53">
    <property type="entry name" value="FAD-BINDING PCMH-TYPE DOMAIN-CONTAINING PROTEIN-RELATED"/>
    <property type="match status" value="1"/>
</dbReference>
<organism evidence="7 8">
    <name type="scientific">Teratosphaeria nubilosa</name>
    <dbReference type="NCBI Taxonomy" id="161662"/>
    <lineage>
        <taxon>Eukaryota</taxon>
        <taxon>Fungi</taxon>
        <taxon>Dikarya</taxon>
        <taxon>Ascomycota</taxon>
        <taxon>Pezizomycotina</taxon>
        <taxon>Dothideomycetes</taxon>
        <taxon>Dothideomycetidae</taxon>
        <taxon>Mycosphaerellales</taxon>
        <taxon>Teratosphaeriaceae</taxon>
        <taxon>Teratosphaeria</taxon>
    </lineage>
</organism>
<comment type="similarity">
    <text evidence="1">Belongs to the oxygen-dependent FAD-linked oxidoreductase family.</text>
</comment>
<dbReference type="InterPro" id="IPR050416">
    <property type="entry name" value="FAD-linked_Oxidoreductase"/>
</dbReference>
<evidence type="ECO:0000256" key="5">
    <source>
        <dbReference type="SAM" id="SignalP"/>
    </source>
</evidence>
<dbReference type="PANTHER" id="PTHR42973">
    <property type="entry name" value="BINDING OXIDOREDUCTASE, PUTATIVE (AFU_ORTHOLOGUE AFUA_1G17690)-RELATED"/>
    <property type="match status" value="1"/>
</dbReference>
<dbReference type="InterPro" id="IPR016166">
    <property type="entry name" value="FAD-bd_PCMH"/>
</dbReference>
<protein>
    <submittedName>
        <fullName evidence="7">FAD-binding domain-containing protein</fullName>
    </submittedName>
</protein>
<feature type="chain" id="PRO_5026256083" evidence="5">
    <location>
        <begin position="20"/>
        <end position="526"/>
    </location>
</feature>
<keyword evidence="8" id="KW-1185">Reference proteome</keyword>
<evidence type="ECO:0000313" key="7">
    <source>
        <dbReference type="EMBL" id="KAF2765138.1"/>
    </source>
</evidence>
<keyword evidence="4" id="KW-0560">Oxidoreductase</keyword>
<dbReference type="PROSITE" id="PS51387">
    <property type="entry name" value="FAD_PCMH"/>
    <property type="match status" value="1"/>
</dbReference>
<dbReference type="InterPro" id="IPR016169">
    <property type="entry name" value="FAD-bd_PCMH_sub2"/>
</dbReference>
<dbReference type="InterPro" id="IPR006094">
    <property type="entry name" value="Oxid_FAD_bind_N"/>
</dbReference>